<dbReference type="EMBL" id="VDCQ01000022">
    <property type="protein sequence ID" value="TNJ65074.1"/>
    <property type="molecule type" value="Genomic_DNA"/>
</dbReference>
<accession>A0A5C4T7L8</accession>
<reference evidence="1 2" key="1">
    <citation type="submission" date="2019-05" db="EMBL/GenBank/DDBJ databases">
        <title>We sequenced the genome of Paenibacillus hemerocallicola KCTC 33185 for further insight into its adaptation and study the phylogeny of Paenibacillus.</title>
        <authorList>
            <person name="Narsing Rao M.P."/>
        </authorList>
    </citation>
    <scope>NUCLEOTIDE SEQUENCE [LARGE SCALE GENOMIC DNA]</scope>
    <source>
        <strain evidence="1 2">KCTC 33185</strain>
    </source>
</reference>
<evidence type="ECO:0000313" key="1">
    <source>
        <dbReference type="EMBL" id="TNJ65074.1"/>
    </source>
</evidence>
<protein>
    <submittedName>
        <fullName evidence="1">Uncharacterized protein</fullName>
    </submittedName>
</protein>
<organism evidence="1 2">
    <name type="scientific">Paenibacillus hemerocallicola</name>
    <dbReference type="NCBI Taxonomy" id="1172614"/>
    <lineage>
        <taxon>Bacteria</taxon>
        <taxon>Bacillati</taxon>
        <taxon>Bacillota</taxon>
        <taxon>Bacilli</taxon>
        <taxon>Bacillales</taxon>
        <taxon>Paenibacillaceae</taxon>
        <taxon>Paenibacillus</taxon>
    </lineage>
</organism>
<keyword evidence="2" id="KW-1185">Reference proteome</keyword>
<name>A0A5C4T7L8_9BACL</name>
<proteinExistence type="predicted"/>
<evidence type="ECO:0000313" key="2">
    <source>
        <dbReference type="Proteomes" id="UP000307943"/>
    </source>
</evidence>
<dbReference type="RefSeq" id="WP_139603414.1">
    <property type="nucleotide sequence ID" value="NZ_VDCQ01000022.1"/>
</dbReference>
<gene>
    <name evidence="1" type="ORF">FE784_16950</name>
</gene>
<comment type="caution">
    <text evidence="1">The sequence shown here is derived from an EMBL/GenBank/DDBJ whole genome shotgun (WGS) entry which is preliminary data.</text>
</comment>
<sequence>MKNNKWIAMGAGLGVGAVLLTVSGLTAMAGASGYDAWKSALKQTKSVASIAGSVNVAMTDNGTKLAGVEASFKKADSAASANVLLSTGGASRGMDVYLQDGKAVLKASDSDVYRVAEHGEGNGPDWKRNADHKMDPAFAERVERVFDALVGNLKDRVELDTNADGSKHVSLHLSGNQVPVAVNAIGSFVIGGVSDGGHWEHDGKAGRGNREQAAAGKTADANALFTSEMKPDLPKLTQDVRIEEIKLDATIDANNYFENKTAEIRVTGKDEAGAPHSVVVRAEVDLTGINATKADSIDLTGKKVEAIEREAGFGHGQERGRR</sequence>
<dbReference type="Proteomes" id="UP000307943">
    <property type="component" value="Unassembled WGS sequence"/>
</dbReference>
<dbReference type="OrthoDB" id="2820357at2"/>
<dbReference type="AlphaFoldDB" id="A0A5C4T7L8"/>